<organism evidence="2 3">
    <name type="scientific">Leifsonia poae</name>
    <dbReference type="NCBI Taxonomy" id="110933"/>
    <lineage>
        <taxon>Bacteria</taxon>
        <taxon>Bacillati</taxon>
        <taxon>Actinomycetota</taxon>
        <taxon>Actinomycetes</taxon>
        <taxon>Micrococcales</taxon>
        <taxon>Microbacteriaceae</taxon>
        <taxon>Leifsonia</taxon>
    </lineage>
</organism>
<dbReference type="RefSeq" id="WP_271176153.1">
    <property type="nucleotide sequence ID" value="NZ_BAAAJO010000001.1"/>
</dbReference>
<gene>
    <name evidence="2" type="ORF">GCM10017584_10470</name>
</gene>
<protein>
    <submittedName>
        <fullName evidence="2">Uncharacterized protein</fullName>
    </submittedName>
</protein>
<evidence type="ECO:0000256" key="1">
    <source>
        <dbReference type="SAM" id="MobiDB-lite"/>
    </source>
</evidence>
<reference evidence="2" key="1">
    <citation type="journal article" date="2014" name="Int. J. Syst. Evol. Microbiol.">
        <title>Complete genome sequence of Corynebacterium casei LMG S-19264T (=DSM 44701T), isolated from a smear-ripened cheese.</title>
        <authorList>
            <consortium name="US DOE Joint Genome Institute (JGI-PGF)"/>
            <person name="Walter F."/>
            <person name="Albersmeier A."/>
            <person name="Kalinowski J."/>
            <person name="Ruckert C."/>
        </authorList>
    </citation>
    <scope>NUCLEOTIDE SEQUENCE</scope>
    <source>
        <strain evidence="2">VKM Ac-1401</strain>
    </source>
</reference>
<dbReference type="EMBL" id="BSEN01000003">
    <property type="protein sequence ID" value="GLJ75473.1"/>
    <property type="molecule type" value="Genomic_DNA"/>
</dbReference>
<dbReference type="AlphaFoldDB" id="A0A9W6H8Y5"/>
<proteinExistence type="predicted"/>
<accession>A0A9W6H8Y5</accession>
<evidence type="ECO:0000313" key="2">
    <source>
        <dbReference type="EMBL" id="GLJ75473.1"/>
    </source>
</evidence>
<evidence type="ECO:0000313" key="3">
    <source>
        <dbReference type="Proteomes" id="UP001142372"/>
    </source>
</evidence>
<dbReference type="Proteomes" id="UP001142372">
    <property type="component" value="Unassembled WGS sequence"/>
</dbReference>
<feature type="region of interest" description="Disordered" evidence="1">
    <location>
        <begin position="1"/>
        <end position="27"/>
    </location>
</feature>
<comment type="caution">
    <text evidence="2">The sequence shown here is derived from an EMBL/GenBank/DDBJ whole genome shotgun (WGS) entry which is preliminary data.</text>
</comment>
<keyword evidence="3" id="KW-1185">Reference proteome</keyword>
<sequence>MTAHTAEIPRLAGGPVETGRAQSGDFTAPCAPGLGHGLWVMIEPGLWVGNAGGSYIGMVERSPHGFVASDGRGTFAGHFALLADAKAALARRFGGADAPRCTEPVATGHDGRPPA</sequence>
<reference evidence="2" key="2">
    <citation type="submission" date="2023-01" db="EMBL/GenBank/DDBJ databases">
        <authorList>
            <person name="Sun Q."/>
            <person name="Evtushenko L."/>
        </authorList>
    </citation>
    <scope>NUCLEOTIDE SEQUENCE</scope>
    <source>
        <strain evidence="2">VKM Ac-1401</strain>
    </source>
</reference>
<name>A0A9W6H8Y5_9MICO</name>